<dbReference type="EC" id="4.4.1.17" evidence="10"/>
<dbReference type="GO" id="GO:0004408">
    <property type="term" value="F:holocytochrome-c synthase activity"/>
    <property type="evidence" value="ECO:0007669"/>
    <property type="project" value="UniProtKB-EC"/>
</dbReference>
<evidence type="ECO:0000313" key="13">
    <source>
        <dbReference type="Proteomes" id="UP000246740"/>
    </source>
</evidence>
<keyword evidence="8 10" id="KW-0472">Membrane</keyword>
<gene>
    <name evidence="12" type="ORF">BCV70DRAFT_211566</name>
</gene>
<evidence type="ECO:0000256" key="6">
    <source>
        <dbReference type="ARBA" id="ARBA00023004"/>
    </source>
</evidence>
<comment type="similarity">
    <text evidence="2 10">Belongs to the cytochrome c-type heme lyase family.</text>
</comment>
<feature type="compositionally biased region" description="Low complexity" evidence="11">
    <location>
        <begin position="79"/>
        <end position="88"/>
    </location>
</feature>
<feature type="region of interest" description="Disordered" evidence="11">
    <location>
        <begin position="42"/>
        <end position="208"/>
    </location>
</feature>
<comment type="catalytic activity">
    <reaction evidence="10">
        <text>holo-[cytochrome c] = apo-[cytochrome c] + heme b</text>
        <dbReference type="Rhea" id="RHEA:22648"/>
        <dbReference type="Rhea" id="RHEA-COMP:10725"/>
        <dbReference type="Rhea" id="RHEA-COMP:10726"/>
        <dbReference type="ChEBI" id="CHEBI:29950"/>
        <dbReference type="ChEBI" id="CHEBI:60344"/>
        <dbReference type="ChEBI" id="CHEBI:83739"/>
        <dbReference type="EC" id="4.4.1.17"/>
    </reaction>
</comment>
<dbReference type="PROSITE" id="PS00822">
    <property type="entry name" value="CYTO_HEME_LYASE_2"/>
    <property type="match status" value="1"/>
</dbReference>
<evidence type="ECO:0000256" key="10">
    <source>
        <dbReference type="RuleBase" id="RU363130"/>
    </source>
</evidence>
<dbReference type="AlphaFoldDB" id="A0A317XRE0"/>
<evidence type="ECO:0000313" key="12">
    <source>
        <dbReference type="EMBL" id="PWZ00817.1"/>
    </source>
</evidence>
<feature type="compositionally biased region" description="Pro residues" evidence="11">
    <location>
        <begin position="89"/>
        <end position="101"/>
    </location>
</feature>
<name>A0A317XRE0_9BASI</name>
<feature type="compositionally biased region" description="Low complexity" evidence="11">
    <location>
        <begin position="48"/>
        <end position="64"/>
    </location>
</feature>
<keyword evidence="4 10" id="KW-0479">Metal-binding</keyword>
<keyword evidence="5 10" id="KW-0999">Mitochondrion inner membrane</keyword>
<evidence type="ECO:0000256" key="2">
    <source>
        <dbReference type="ARBA" id="ARBA00007255"/>
    </source>
</evidence>
<feature type="compositionally biased region" description="Polar residues" evidence="11">
    <location>
        <begin position="158"/>
        <end position="187"/>
    </location>
</feature>
<keyword evidence="7 10" id="KW-0496">Mitochondrion</keyword>
<sequence>MNPAEIVRAIRAQSASTDTSNNQHAVAGLMAYRLAQHRDELLAQMSHASSSSSSASSAPSSSAGSPPPGCPMHASGGNPASSPSKPASAPAPTPAPAPPKMVPSSGGQCPIPHDQRDAYMASRSSGKAPLKGMAPADSPEASSSKPWSSSLNPLNMMPTLSQAQAPEQQTLLSTERVVSSIPRSRTSAAPGASPYDAPSACPVKHDGSVEGKDAEEQQTDKWEYPSPQQFYNALGWETPEEHVETMVMVHNFLNEQAWLEVLEWEKLAGADSSRAELARFSGKPGTMTPKARIFSWLGAVMPSTFSSDPPFDRHDWIVRRPDQNGREVRYVIDYYSVPDDPDKDDPEFVLDVRPALDSFESLCTRMRKGYDEWKGGEGFFAAFAKENQKA</sequence>
<reference evidence="12 13" key="1">
    <citation type="journal article" date="2018" name="Mol. Biol. Evol.">
        <title>Broad Genomic Sampling Reveals a Smut Pathogenic Ancestry of the Fungal Clade Ustilaginomycotina.</title>
        <authorList>
            <person name="Kijpornyongpan T."/>
            <person name="Mondo S.J."/>
            <person name="Barry K."/>
            <person name="Sandor L."/>
            <person name="Lee J."/>
            <person name="Lipzen A."/>
            <person name="Pangilinan J."/>
            <person name="LaButti K."/>
            <person name="Hainaut M."/>
            <person name="Henrissat B."/>
            <person name="Grigoriev I.V."/>
            <person name="Spatafora J.W."/>
            <person name="Aime M.C."/>
        </authorList>
    </citation>
    <scope>NUCLEOTIDE SEQUENCE [LARGE SCALE GENOMIC DNA]</scope>
    <source>
        <strain evidence="12 13">MCA 3645</strain>
    </source>
</reference>
<dbReference type="PANTHER" id="PTHR12743:SF3">
    <property type="entry name" value="HOLOCYTOCHROME-C SYNTHASE"/>
    <property type="match status" value="1"/>
</dbReference>
<dbReference type="Pfam" id="PF01265">
    <property type="entry name" value="Cyto_heme_lyase"/>
    <property type="match status" value="2"/>
</dbReference>
<evidence type="ECO:0000256" key="9">
    <source>
        <dbReference type="ARBA" id="ARBA00023239"/>
    </source>
</evidence>
<evidence type="ECO:0000256" key="8">
    <source>
        <dbReference type="ARBA" id="ARBA00023136"/>
    </source>
</evidence>
<evidence type="ECO:0000256" key="4">
    <source>
        <dbReference type="ARBA" id="ARBA00022723"/>
    </source>
</evidence>
<evidence type="ECO:0000256" key="3">
    <source>
        <dbReference type="ARBA" id="ARBA00022617"/>
    </source>
</evidence>
<evidence type="ECO:0000256" key="11">
    <source>
        <dbReference type="SAM" id="MobiDB-lite"/>
    </source>
</evidence>
<dbReference type="InParanoid" id="A0A317XRE0"/>
<protein>
    <recommendedName>
        <fullName evidence="10">Holocytochrome c-type synthase</fullName>
        <ecNumber evidence="10">4.4.1.17</ecNumber>
    </recommendedName>
</protein>
<keyword evidence="13" id="KW-1185">Reference proteome</keyword>
<dbReference type="OrthoDB" id="4243at2759"/>
<dbReference type="FunCoup" id="A0A317XRE0">
    <property type="interactions" value="139"/>
</dbReference>
<accession>A0A317XRE0</accession>
<evidence type="ECO:0000256" key="1">
    <source>
        <dbReference type="ARBA" id="ARBA00004273"/>
    </source>
</evidence>
<comment type="subcellular location">
    <subcellularLocation>
        <location evidence="1 10">Mitochondrion inner membrane</location>
    </subcellularLocation>
</comment>
<proteinExistence type="inferred from homology"/>
<evidence type="ECO:0000256" key="5">
    <source>
        <dbReference type="ARBA" id="ARBA00022792"/>
    </source>
</evidence>
<evidence type="ECO:0000256" key="7">
    <source>
        <dbReference type="ARBA" id="ARBA00023128"/>
    </source>
</evidence>
<dbReference type="GO" id="GO:0005743">
    <property type="term" value="C:mitochondrial inner membrane"/>
    <property type="evidence" value="ECO:0007669"/>
    <property type="project" value="UniProtKB-SubCell"/>
</dbReference>
<dbReference type="Proteomes" id="UP000246740">
    <property type="component" value="Unassembled WGS sequence"/>
</dbReference>
<organism evidence="12 13">
    <name type="scientific">Testicularia cyperi</name>
    <dbReference type="NCBI Taxonomy" id="1882483"/>
    <lineage>
        <taxon>Eukaryota</taxon>
        <taxon>Fungi</taxon>
        <taxon>Dikarya</taxon>
        <taxon>Basidiomycota</taxon>
        <taxon>Ustilaginomycotina</taxon>
        <taxon>Ustilaginomycetes</taxon>
        <taxon>Ustilaginales</taxon>
        <taxon>Anthracoideaceae</taxon>
        <taxon>Testicularia</taxon>
    </lineage>
</organism>
<feature type="compositionally biased region" description="Low complexity" evidence="11">
    <location>
        <begin position="138"/>
        <end position="153"/>
    </location>
</feature>
<dbReference type="EMBL" id="KZ819192">
    <property type="protein sequence ID" value="PWZ00817.1"/>
    <property type="molecule type" value="Genomic_DNA"/>
</dbReference>
<dbReference type="STRING" id="1882483.A0A317XRE0"/>
<dbReference type="PANTHER" id="PTHR12743">
    <property type="entry name" value="CYTOCHROME C1 HEME LYASE"/>
    <property type="match status" value="1"/>
</dbReference>
<dbReference type="InterPro" id="IPR000511">
    <property type="entry name" value="Holocyt_c/c1_synthase"/>
</dbReference>
<keyword evidence="6 10" id="KW-0408">Iron</keyword>
<comment type="function">
    <text evidence="10">Lyase that catalyzes the covalent linking of the heme group to the cytochrome C apoprotein to produce the mature functional cytochrome.</text>
</comment>
<keyword evidence="3 10" id="KW-0349">Heme</keyword>
<dbReference type="GO" id="GO:0046872">
    <property type="term" value="F:metal ion binding"/>
    <property type="evidence" value="ECO:0007669"/>
    <property type="project" value="UniProtKB-KW"/>
</dbReference>
<keyword evidence="9 10" id="KW-0456">Lyase</keyword>